<feature type="compositionally biased region" description="Low complexity" evidence="13">
    <location>
        <begin position="1352"/>
        <end position="1366"/>
    </location>
</feature>
<keyword evidence="8 16" id="KW-0418">Kinase</keyword>
<dbReference type="InterPro" id="IPR051420">
    <property type="entry name" value="Ser_Thr_Kinases_DiverseReg"/>
</dbReference>
<keyword evidence="6" id="KW-0677">Repeat</keyword>
<evidence type="ECO:0000256" key="6">
    <source>
        <dbReference type="ARBA" id="ARBA00022737"/>
    </source>
</evidence>
<dbReference type="Gene3D" id="1.10.510.10">
    <property type="entry name" value="Transferase(Phosphotransferase) domain 1"/>
    <property type="match status" value="1"/>
</dbReference>
<feature type="region of interest" description="Disordered" evidence="13">
    <location>
        <begin position="1170"/>
        <end position="1201"/>
    </location>
</feature>
<feature type="compositionally biased region" description="Polar residues" evidence="13">
    <location>
        <begin position="943"/>
        <end position="952"/>
    </location>
</feature>
<reference evidence="16 17" key="1">
    <citation type="journal article" date="2018" name="Plant J.">
        <title>Genome sequences of Chlorella sorokiniana UTEX 1602 and Micractinium conductrix SAG 241.80: implications to maltose excretion by a green alga.</title>
        <authorList>
            <person name="Arriola M.B."/>
            <person name="Velmurugan N."/>
            <person name="Zhang Y."/>
            <person name="Plunkett M.H."/>
            <person name="Hondzo H."/>
            <person name="Barney B.M."/>
        </authorList>
    </citation>
    <scope>NUCLEOTIDE SEQUENCE [LARGE SCALE GENOMIC DNA]</scope>
    <source>
        <strain evidence="17">UTEX 1602</strain>
    </source>
</reference>
<evidence type="ECO:0000313" key="16">
    <source>
        <dbReference type="EMBL" id="PRW61077.1"/>
    </source>
</evidence>
<dbReference type="Gene3D" id="3.80.10.10">
    <property type="entry name" value="Ribonuclease Inhibitor"/>
    <property type="match status" value="2"/>
</dbReference>
<evidence type="ECO:0000256" key="10">
    <source>
        <dbReference type="ARBA" id="ARBA00047899"/>
    </source>
</evidence>
<protein>
    <recommendedName>
        <fullName evidence="2">non-specific serine/threonine protein kinase</fullName>
        <ecNumber evidence="2">2.7.11.1</ecNumber>
    </recommendedName>
</protein>
<evidence type="ECO:0000256" key="14">
    <source>
        <dbReference type="SAM" id="SignalP"/>
    </source>
</evidence>
<accession>A0A2P6U425</accession>
<feature type="signal peptide" evidence="14">
    <location>
        <begin position="1"/>
        <end position="22"/>
    </location>
</feature>
<keyword evidence="5" id="KW-0808">Transferase</keyword>
<feature type="compositionally biased region" description="Low complexity" evidence="13">
    <location>
        <begin position="921"/>
        <end position="934"/>
    </location>
</feature>
<feature type="compositionally biased region" description="Low complexity" evidence="13">
    <location>
        <begin position="969"/>
        <end position="978"/>
    </location>
</feature>
<keyword evidence="16" id="KW-0675">Receptor</keyword>
<feature type="compositionally biased region" description="Low complexity" evidence="13">
    <location>
        <begin position="1325"/>
        <end position="1337"/>
    </location>
</feature>
<evidence type="ECO:0000313" key="17">
    <source>
        <dbReference type="Proteomes" id="UP000239899"/>
    </source>
</evidence>
<evidence type="ECO:0000256" key="2">
    <source>
        <dbReference type="ARBA" id="ARBA00012513"/>
    </source>
</evidence>
<dbReference type="GO" id="GO:0004674">
    <property type="term" value="F:protein serine/threonine kinase activity"/>
    <property type="evidence" value="ECO:0007669"/>
    <property type="project" value="UniProtKB-KW"/>
</dbReference>
<feature type="compositionally biased region" description="Polar residues" evidence="13">
    <location>
        <begin position="1275"/>
        <end position="1292"/>
    </location>
</feature>
<dbReference type="SMART" id="SM00364">
    <property type="entry name" value="LRR_BAC"/>
    <property type="match status" value="4"/>
</dbReference>
<dbReference type="PROSITE" id="PS00107">
    <property type="entry name" value="PROTEIN_KINASE_ATP"/>
    <property type="match status" value="1"/>
</dbReference>
<feature type="compositionally biased region" description="Polar residues" evidence="13">
    <location>
        <begin position="1004"/>
        <end position="1013"/>
    </location>
</feature>
<dbReference type="GO" id="GO:0005930">
    <property type="term" value="C:axoneme"/>
    <property type="evidence" value="ECO:0007669"/>
    <property type="project" value="UniProtKB-SubCell"/>
</dbReference>
<feature type="region of interest" description="Disordered" evidence="13">
    <location>
        <begin position="1046"/>
        <end position="1069"/>
    </location>
</feature>
<gene>
    <name evidence="16" type="ORF">C2E21_0113</name>
</gene>
<feature type="domain" description="Protein kinase" evidence="15">
    <location>
        <begin position="663"/>
        <end position="900"/>
    </location>
</feature>
<dbReference type="InterPro" id="IPR011009">
    <property type="entry name" value="Kinase-like_dom_sf"/>
</dbReference>
<keyword evidence="17" id="KW-1185">Reference proteome</keyword>
<sequence length="1366" mass="141099">MTTGRLWALCALLAALCSAAAGKGSPEQDRDILVRFRDSISNWAAVKAEGHLEGWDDATPTYLWSGVILDFHQRVRVINLECWDFMRCLPSDMPLFEDFAKLEYLEELHLSGNRLHGDLPDAWAAPGAFPRLQQLTLSAAQLNGTLPASWGRSGAWPTLQKLRMDRNDLQGDLPPAWGSAGAFPALEQLVIEDNRLNGSLPANWGQRPAFPSLSLLALSGSGVRGQLPVSWGAEGGWGALTELSLARNGLEGPLPDDWASPDRFPKLVKIELRNNSLSGPLPSAWGCKDCFKSLQELNVPNNRLSGALPDTWGALGVLRTVDATNNSLSGELPAAWAQQGALTQLSTLILTSNQLGGSLPAKWGNPEALPALAWLDVSRNNLTGSLPDVWGAPNSFPRLRVLHMERNSLSGPLPTHWAFNSTMQQLFSWSLAHNNFSGSLPEAWGSEENSLAALFTLDLGFNNLSGPLPKTWGTRRYALASLASLVIAGNNFTGEIPPNWGLLQDLHYLVLAPGNPTVCRVLPYVGQYVTCYAEGGSLCEEPVQLRSNCSSDLPGWVPYTPPRPGSGGLTGLQIGLIVAGVCLLAACTALAAVLVLRWREQRRWQTLKGLDAELALRDGKDPIAGLVAAAAARKRAGHSALAQKLLKECAIDQADIMFCRGTDGNLVQLGAGAYGQVYKAFLHGLHPVAVKVFQTQDDMPAEDFWREISILRTCRHDNIVQFKGTCVDGDTTMMVTELMDTDLYRALQCRRVSWYKHGLDIAIDVARALHFLHTRNIIHFDCKSPNILLSTTNQAKLADVGWAQILYHSYITGDGGTFNWAAPEQLIGLQCTAKADVYSFGLVLWEICTREVPVRGQIRDIRIPAEAPQLVADLVRGCLDVDPAKRPGMEDIIAALEAERACSSSGSGSGSGPSGSGTRYLSGPSSTTSPGSSLAGQLAGFTGPSQTGSDTSAFLRGSGTSSDGGLGSSSGAPSNASSLRGGPDGSIGASVWGADSTPPGGSQAGDSSATGSLRSLPRGRDGSQASGPRYHNAGYEGMSVGAALGGSGPSAGSSGWYGGSSSSQGGTSDHGGLFAGSAWAAGRPAAVASGATSAADNNGFSAGASIAHSDGPSWGAAGSNGGSNGGSGGGSSGDPAPYHAAAGIAPAAAADNVFANSAWARGLHPAAPAAQALQPAQPAQPFAGSPWWQGSSSGGGSVGEASGGLGSIDTFAFGSLGGPTLSGFSTDVGGASLGGPDSHPGSQMGWPAFGAAAGSGGAAPAPAANRLNWPAFGDNATNSQPAANGQPANRNLNWPAFGDAATNGQPAARNLNWPAFGDAGGSGNGSASASGSGSGASQPGTALNWPAFGDHSGASSGSNPPGGQQG</sequence>
<feature type="compositionally biased region" description="Low complexity" evidence="13">
    <location>
        <begin position="1050"/>
        <end position="1069"/>
    </location>
</feature>
<evidence type="ECO:0000256" key="13">
    <source>
        <dbReference type="SAM" id="MobiDB-lite"/>
    </source>
</evidence>
<comment type="caution">
    <text evidence="16">The sequence shown here is derived from an EMBL/GenBank/DDBJ whole genome shotgun (WGS) entry which is preliminary data.</text>
</comment>
<dbReference type="PROSITE" id="PS50011">
    <property type="entry name" value="PROTEIN_KINASE_DOM"/>
    <property type="match status" value="1"/>
</dbReference>
<feature type="compositionally biased region" description="Gly residues" evidence="13">
    <location>
        <begin position="1192"/>
        <end position="1201"/>
    </location>
</feature>
<dbReference type="Pfam" id="PF00069">
    <property type="entry name" value="Pkinase"/>
    <property type="match status" value="1"/>
</dbReference>
<comment type="catalytic activity">
    <reaction evidence="10">
        <text>L-threonyl-[protein] + ATP = O-phospho-L-threonyl-[protein] + ADP + H(+)</text>
        <dbReference type="Rhea" id="RHEA:46608"/>
        <dbReference type="Rhea" id="RHEA-COMP:11060"/>
        <dbReference type="Rhea" id="RHEA-COMP:11605"/>
        <dbReference type="ChEBI" id="CHEBI:15378"/>
        <dbReference type="ChEBI" id="CHEBI:30013"/>
        <dbReference type="ChEBI" id="CHEBI:30616"/>
        <dbReference type="ChEBI" id="CHEBI:61977"/>
        <dbReference type="ChEBI" id="CHEBI:456216"/>
        <dbReference type="EC" id="2.7.11.1"/>
    </reaction>
</comment>
<evidence type="ECO:0000256" key="3">
    <source>
        <dbReference type="ARBA" id="ARBA00022527"/>
    </source>
</evidence>
<keyword evidence="7 12" id="KW-0547">Nucleotide-binding</keyword>
<comment type="subcellular location">
    <subcellularLocation>
        <location evidence="1">Cytoplasm</location>
        <location evidence="1">Cytoskeleton</location>
        <location evidence="1">Cilium axoneme</location>
    </subcellularLocation>
</comment>
<proteinExistence type="predicted"/>
<dbReference type="InterPro" id="IPR017441">
    <property type="entry name" value="Protein_kinase_ATP_BS"/>
</dbReference>
<feature type="compositionally biased region" description="Low complexity" evidence="13">
    <location>
        <begin position="1170"/>
        <end position="1191"/>
    </location>
</feature>
<feature type="region of interest" description="Disordered" evidence="13">
    <location>
        <begin position="902"/>
        <end position="1033"/>
    </location>
</feature>
<evidence type="ECO:0000256" key="1">
    <source>
        <dbReference type="ARBA" id="ARBA00004430"/>
    </source>
</evidence>
<dbReference type="Gene3D" id="3.30.200.20">
    <property type="entry name" value="Phosphorylase Kinase, domain 1"/>
    <property type="match status" value="1"/>
</dbReference>
<organism evidence="16 17">
    <name type="scientific">Chlorella sorokiniana</name>
    <name type="common">Freshwater green alga</name>
    <dbReference type="NCBI Taxonomy" id="3076"/>
    <lineage>
        <taxon>Eukaryota</taxon>
        <taxon>Viridiplantae</taxon>
        <taxon>Chlorophyta</taxon>
        <taxon>core chlorophytes</taxon>
        <taxon>Trebouxiophyceae</taxon>
        <taxon>Chlorellales</taxon>
        <taxon>Chlorellaceae</taxon>
        <taxon>Chlorella clade</taxon>
        <taxon>Chlorella</taxon>
    </lineage>
</organism>
<dbReference type="GO" id="GO:0005524">
    <property type="term" value="F:ATP binding"/>
    <property type="evidence" value="ECO:0007669"/>
    <property type="project" value="UniProtKB-UniRule"/>
</dbReference>
<dbReference type="InterPro" id="IPR001611">
    <property type="entry name" value="Leu-rich_rpt"/>
</dbReference>
<keyword evidence="4" id="KW-0433">Leucine-rich repeat</keyword>
<dbReference type="SUPFAM" id="SSF52047">
    <property type="entry name" value="RNI-like"/>
    <property type="match status" value="1"/>
</dbReference>
<dbReference type="OrthoDB" id="512511at2759"/>
<feature type="binding site" evidence="12">
    <location>
        <position position="691"/>
    </location>
    <ligand>
        <name>ATP</name>
        <dbReference type="ChEBI" id="CHEBI:30616"/>
    </ligand>
</feature>
<dbReference type="PANTHER" id="PTHR48005:SF13">
    <property type="entry name" value="SERINE_THREONINE-PROTEIN KINASE DDB_G0278509-RELATED"/>
    <property type="match status" value="1"/>
</dbReference>
<dbReference type="STRING" id="3076.A0A2P6U425"/>
<dbReference type="PANTHER" id="PTHR48005">
    <property type="entry name" value="LEUCINE RICH REPEAT KINASE 2"/>
    <property type="match status" value="1"/>
</dbReference>
<feature type="chain" id="PRO_5015140422" description="non-specific serine/threonine protein kinase" evidence="14">
    <location>
        <begin position="23"/>
        <end position="1366"/>
    </location>
</feature>
<evidence type="ECO:0000256" key="12">
    <source>
        <dbReference type="PROSITE-ProRule" id="PRU10141"/>
    </source>
</evidence>
<dbReference type="EMBL" id="LHPG02000001">
    <property type="protein sequence ID" value="PRW61077.1"/>
    <property type="molecule type" value="Genomic_DNA"/>
</dbReference>
<feature type="compositionally biased region" description="Gly residues" evidence="13">
    <location>
        <begin position="1118"/>
        <end position="1132"/>
    </location>
</feature>
<keyword evidence="14" id="KW-0732">Signal</keyword>
<evidence type="ECO:0000256" key="4">
    <source>
        <dbReference type="ARBA" id="ARBA00022614"/>
    </source>
</evidence>
<dbReference type="InterPro" id="IPR000719">
    <property type="entry name" value="Prot_kinase_dom"/>
</dbReference>
<name>A0A2P6U425_CHLSO</name>
<evidence type="ECO:0000259" key="15">
    <source>
        <dbReference type="PROSITE" id="PS50011"/>
    </source>
</evidence>
<dbReference type="Proteomes" id="UP000239899">
    <property type="component" value="Unassembled WGS sequence"/>
</dbReference>
<evidence type="ECO:0000256" key="5">
    <source>
        <dbReference type="ARBA" id="ARBA00022679"/>
    </source>
</evidence>
<evidence type="ECO:0000256" key="11">
    <source>
        <dbReference type="ARBA" id="ARBA00048679"/>
    </source>
</evidence>
<keyword evidence="3" id="KW-0723">Serine/threonine-protein kinase</keyword>
<dbReference type="InterPro" id="IPR032675">
    <property type="entry name" value="LRR_dom_sf"/>
</dbReference>
<dbReference type="Pfam" id="PF00560">
    <property type="entry name" value="LRR_1"/>
    <property type="match status" value="1"/>
</dbReference>
<keyword evidence="9 12" id="KW-0067">ATP-binding</keyword>
<feature type="region of interest" description="Disordered" evidence="13">
    <location>
        <begin position="1113"/>
        <end position="1133"/>
    </location>
</feature>
<evidence type="ECO:0000256" key="8">
    <source>
        <dbReference type="ARBA" id="ARBA00022777"/>
    </source>
</evidence>
<dbReference type="EC" id="2.7.11.1" evidence="2"/>
<dbReference type="InterPro" id="IPR003591">
    <property type="entry name" value="Leu-rich_rpt_typical-subtyp"/>
</dbReference>
<feature type="region of interest" description="Disordered" evidence="13">
    <location>
        <begin position="1228"/>
        <end position="1366"/>
    </location>
</feature>
<dbReference type="SUPFAM" id="SSF56112">
    <property type="entry name" value="Protein kinase-like (PK-like)"/>
    <property type="match status" value="1"/>
</dbReference>
<evidence type="ECO:0000256" key="9">
    <source>
        <dbReference type="ARBA" id="ARBA00022840"/>
    </source>
</evidence>
<comment type="catalytic activity">
    <reaction evidence="11">
        <text>L-seryl-[protein] + ATP = O-phospho-L-seryl-[protein] + ADP + H(+)</text>
        <dbReference type="Rhea" id="RHEA:17989"/>
        <dbReference type="Rhea" id="RHEA-COMP:9863"/>
        <dbReference type="Rhea" id="RHEA-COMP:11604"/>
        <dbReference type="ChEBI" id="CHEBI:15378"/>
        <dbReference type="ChEBI" id="CHEBI:29999"/>
        <dbReference type="ChEBI" id="CHEBI:30616"/>
        <dbReference type="ChEBI" id="CHEBI:83421"/>
        <dbReference type="ChEBI" id="CHEBI:456216"/>
        <dbReference type="EC" id="2.7.11.1"/>
    </reaction>
</comment>
<evidence type="ECO:0000256" key="7">
    <source>
        <dbReference type="ARBA" id="ARBA00022741"/>
    </source>
</evidence>
<dbReference type="SMART" id="SM00369">
    <property type="entry name" value="LRR_TYP"/>
    <property type="match status" value="7"/>
</dbReference>
<feature type="compositionally biased region" description="Low complexity" evidence="13">
    <location>
        <begin position="1245"/>
        <end position="1264"/>
    </location>
</feature>